<evidence type="ECO:0000259" key="9">
    <source>
        <dbReference type="SMART" id="SM00900"/>
    </source>
</evidence>
<gene>
    <name evidence="10" type="ORF">FC82_GL001139</name>
</gene>
<dbReference type="Proteomes" id="UP000051845">
    <property type="component" value="Unassembled WGS sequence"/>
</dbReference>
<dbReference type="PRINTS" id="PR00411">
    <property type="entry name" value="PNDRDTASEI"/>
</dbReference>
<dbReference type="Gene3D" id="3.50.50.60">
    <property type="entry name" value="FAD/NAD(P)-binding domain"/>
    <property type="match status" value="2"/>
</dbReference>
<dbReference type="GO" id="GO:0010181">
    <property type="term" value="F:FMN binding"/>
    <property type="evidence" value="ECO:0007669"/>
    <property type="project" value="InterPro"/>
</dbReference>
<evidence type="ECO:0000256" key="8">
    <source>
        <dbReference type="ARBA" id="ARBA00049922"/>
    </source>
</evidence>
<dbReference type="InterPro" id="IPR003953">
    <property type="entry name" value="FAD-dep_OxRdtase_2_FAD-bd"/>
</dbReference>
<dbReference type="InterPro" id="IPR036188">
    <property type="entry name" value="FAD/NAD-bd_sf"/>
</dbReference>
<sequence>MKDGMYTATGQGQDGELTVKVTVTDGKLADVEVVDNHETPGVSEKALTEIPKRIVDGQSYNVDVVSGATKTSQGISGAVKAALVQADVGEAFSAHVTQTSADDQPVKHLSADLVIIGAGPAGLAAAVTAGEHGLKAAVFEKNGVAGGTANMGMGPLGIDTDIQRKGFNDISVPEALEEHMTYTHYRVDEDLVQTYFNLSANTIQWLEDMGVKFAGAFKYFKESNATWHVVQPDDGSQPGPGAAADMNKHLKARAEALGATFYLETPATAITRNNGQITGVTAQATNGQRYNVTTQAVLVATGGFGSNKKMLHDELGLNLNEDFFTFNVPGIEGDGLRMMWQAGAKKDTASENVETIYLLPDNFQYFNADAAFRQPNLLINQRGDRFMNEGDMGNTTFTGNALRLQPGNYAYCIMDQAMLDDYKSNGPAIADIVHPASCFVDAEDEIKKAIANDYEGIIVADTLSELADKLCIDEAKLQDTIDHYNQLCVQNLDTDFHKPAKFLKPIRGNGRYIVGKYFTGAYSTLGGIRTNKLGEVYAGADEIVPGLYSAGQDANTIYGDSYNFTLPGNSMGFAVNSGRMAADGLAAYLKATGSAKTPVGA</sequence>
<dbReference type="PANTHER" id="PTHR43400:SF10">
    <property type="entry name" value="3-OXOSTEROID 1-DEHYDROGENASE"/>
    <property type="match status" value="1"/>
</dbReference>
<dbReference type="EMBL" id="AYYR01000022">
    <property type="protein sequence ID" value="KRM76658.1"/>
    <property type="molecule type" value="Genomic_DNA"/>
</dbReference>
<evidence type="ECO:0000256" key="2">
    <source>
        <dbReference type="ARBA" id="ARBA00001974"/>
    </source>
</evidence>
<dbReference type="SUPFAM" id="SSF51905">
    <property type="entry name" value="FAD/NAD(P)-binding domain"/>
    <property type="match status" value="1"/>
</dbReference>
<evidence type="ECO:0000256" key="6">
    <source>
        <dbReference type="ARBA" id="ARBA00022827"/>
    </source>
</evidence>
<feature type="domain" description="FMN-binding" evidence="9">
    <location>
        <begin position="12"/>
        <end position="86"/>
    </location>
</feature>
<accession>A0A0R2BDZ8</accession>
<dbReference type="PATRIC" id="fig|1423733.4.peg.1202"/>
<dbReference type="Pfam" id="PF00890">
    <property type="entry name" value="FAD_binding_2"/>
    <property type="match status" value="1"/>
</dbReference>
<dbReference type="EC" id="1.3.99.33" evidence="3"/>
<dbReference type="InterPro" id="IPR050315">
    <property type="entry name" value="FAD-oxidoreductase_2"/>
</dbReference>
<proteinExistence type="predicted"/>
<name>A0A0R2BDZ8_SECCO</name>
<dbReference type="SMART" id="SM00900">
    <property type="entry name" value="FMN_bind"/>
    <property type="match status" value="1"/>
</dbReference>
<comment type="caution">
    <text evidence="10">The sequence shown here is derived from an EMBL/GenBank/DDBJ whole genome shotgun (WGS) entry which is preliminary data.</text>
</comment>
<evidence type="ECO:0000256" key="7">
    <source>
        <dbReference type="ARBA" id="ARBA00023002"/>
    </source>
</evidence>
<dbReference type="Gene3D" id="3.90.700.10">
    <property type="entry name" value="Succinate dehydrogenase/fumarate reductase flavoprotein, catalytic domain"/>
    <property type="match status" value="1"/>
</dbReference>
<keyword evidence="7" id="KW-0560">Oxidoreductase</keyword>
<dbReference type="RefSeq" id="WP_235809176.1">
    <property type="nucleotide sequence ID" value="NZ_AYYR01000022.1"/>
</dbReference>
<dbReference type="GO" id="GO:0033765">
    <property type="term" value="F:steroid dehydrogenase activity, acting on the CH-CH group of donors"/>
    <property type="evidence" value="ECO:0007669"/>
    <property type="project" value="UniProtKB-ARBA"/>
</dbReference>
<comment type="cofactor">
    <cofactor evidence="2">
        <name>FAD</name>
        <dbReference type="ChEBI" id="CHEBI:57692"/>
    </cofactor>
</comment>
<protein>
    <recommendedName>
        <fullName evidence="4">Urocanate reductase</fullName>
        <ecNumber evidence="3">1.3.99.33</ecNumber>
    </recommendedName>
</protein>
<keyword evidence="5" id="KW-0285">Flavoprotein</keyword>
<organism evidence="10 11">
    <name type="scientific">Secundilactobacillus collinoides DSM 20515 = JCM 1123</name>
    <dbReference type="NCBI Taxonomy" id="1423733"/>
    <lineage>
        <taxon>Bacteria</taxon>
        <taxon>Bacillati</taxon>
        <taxon>Bacillota</taxon>
        <taxon>Bacilli</taxon>
        <taxon>Lactobacillales</taxon>
        <taxon>Lactobacillaceae</taxon>
        <taxon>Secundilactobacillus</taxon>
    </lineage>
</organism>
<dbReference type="GO" id="GO:0008202">
    <property type="term" value="P:steroid metabolic process"/>
    <property type="evidence" value="ECO:0007669"/>
    <property type="project" value="UniProtKB-ARBA"/>
</dbReference>
<dbReference type="InterPro" id="IPR007329">
    <property type="entry name" value="FMN-bd"/>
</dbReference>
<dbReference type="SUPFAM" id="SSF56425">
    <property type="entry name" value="Succinate dehydrogenase/fumarate reductase flavoprotein, catalytic domain"/>
    <property type="match status" value="1"/>
</dbReference>
<dbReference type="InterPro" id="IPR027477">
    <property type="entry name" value="Succ_DH/fumarate_Rdtase_cat_sf"/>
</dbReference>
<dbReference type="PANTHER" id="PTHR43400">
    <property type="entry name" value="FUMARATE REDUCTASE"/>
    <property type="match status" value="1"/>
</dbReference>
<dbReference type="GO" id="GO:0016020">
    <property type="term" value="C:membrane"/>
    <property type="evidence" value="ECO:0007669"/>
    <property type="project" value="InterPro"/>
</dbReference>
<evidence type="ECO:0000313" key="11">
    <source>
        <dbReference type="Proteomes" id="UP000051845"/>
    </source>
</evidence>
<dbReference type="Pfam" id="PF04205">
    <property type="entry name" value="FMN_bind"/>
    <property type="match status" value="1"/>
</dbReference>
<evidence type="ECO:0000256" key="5">
    <source>
        <dbReference type="ARBA" id="ARBA00022630"/>
    </source>
</evidence>
<keyword evidence="6" id="KW-0274">FAD</keyword>
<evidence type="ECO:0000256" key="1">
    <source>
        <dbReference type="ARBA" id="ARBA00001917"/>
    </source>
</evidence>
<evidence type="ECO:0000313" key="10">
    <source>
        <dbReference type="EMBL" id="KRM76658.1"/>
    </source>
</evidence>
<dbReference type="AlphaFoldDB" id="A0A0R2BDZ8"/>
<comment type="cofactor">
    <cofactor evidence="1">
        <name>FMN</name>
        <dbReference type="ChEBI" id="CHEBI:58210"/>
    </cofactor>
</comment>
<comment type="catalytic activity">
    <reaction evidence="8">
        <text>dihydrourocanate + A = urocanate + AH2</text>
        <dbReference type="Rhea" id="RHEA:36059"/>
        <dbReference type="ChEBI" id="CHEBI:13193"/>
        <dbReference type="ChEBI" id="CHEBI:17499"/>
        <dbReference type="ChEBI" id="CHEBI:27247"/>
        <dbReference type="ChEBI" id="CHEBI:72991"/>
        <dbReference type="EC" id="1.3.99.33"/>
    </reaction>
</comment>
<reference evidence="10 11" key="1">
    <citation type="journal article" date="2015" name="Genome Announc.">
        <title>Expanding the biotechnology potential of lactobacilli through comparative genomics of 213 strains and associated genera.</title>
        <authorList>
            <person name="Sun Z."/>
            <person name="Harris H.M."/>
            <person name="McCann A."/>
            <person name="Guo C."/>
            <person name="Argimon S."/>
            <person name="Zhang W."/>
            <person name="Yang X."/>
            <person name="Jeffery I.B."/>
            <person name="Cooney J.C."/>
            <person name="Kagawa T.F."/>
            <person name="Liu W."/>
            <person name="Song Y."/>
            <person name="Salvetti E."/>
            <person name="Wrobel A."/>
            <person name="Rasinkangas P."/>
            <person name="Parkhill J."/>
            <person name="Rea M.C."/>
            <person name="O'Sullivan O."/>
            <person name="Ritari J."/>
            <person name="Douillard F.P."/>
            <person name="Paul Ross R."/>
            <person name="Yang R."/>
            <person name="Briner A.E."/>
            <person name="Felis G.E."/>
            <person name="de Vos W.M."/>
            <person name="Barrangou R."/>
            <person name="Klaenhammer T.R."/>
            <person name="Caufield P.W."/>
            <person name="Cui Y."/>
            <person name="Zhang H."/>
            <person name="O'Toole P.W."/>
        </authorList>
    </citation>
    <scope>NUCLEOTIDE SEQUENCE [LARGE SCALE GENOMIC DNA]</scope>
    <source>
        <strain evidence="10 11">DSM 20515</strain>
    </source>
</reference>
<evidence type="ECO:0000256" key="4">
    <source>
        <dbReference type="ARBA" id="ARBA00015872"/>
    </source>
</evidence>
<evidence type="ECO:0000256" key="3">
    <source>
        <dbReference type="ARBA" id="ARBA00013137"/>
    </source>
</evidence>
<dbReference type="Gene3D" id="3.90.1010.20">
    <property type="match status" value="1"/>
</dbReference>